<dbReference type="Proteomes" id="UP000006352">
    <property type="component" value="Unassembled WGS sequence"/>
</dbReference>
<dbReference type="HOGENOM" id="CLU_013862_0_0_1"/>
<keyword evidence="3" id="KW-1185">Reference proteome</keyword>
<dbReference type="GeneID" id="24095995"/>
<feature type="region of interest" description="Disordered" evidence="1">
    <location>
        <begin position="333"/>
        <end position="562"/>
    </location>
</feature>
<sequence length="690" mass="75412">MAGRAARQSRRRRDLAARVGRVSSASPQMVAVLEAVLTHTMRPLVLHSSALNDAEYAVYTSSLRDLAEDGEPHTEQDFKVGVREARAWLRGRYSTLVPGVIDSILRLFCPSLAPTDILTSGQVFAVLRLVYHALEGKDVDKGLIFVQAHPDDLSSELQHPLRQASLPSISTQPLISELTSDPPSPDANPFFQTHSERAPPITAISVPLSNLPPAVPPKPPTNPFRARRGSEDDHRASAVPERVMPSTVNVRPRAAAPTDSKSPPLPPRKPVIPPAPPPRHSSQHLSYHTISVSTPSTKPHVLVQQSLQAARVAQSLKKAEQRLQQERVLEVLKSSSSNSNNTRRTRSISPIQDGYHSSKTPSVSSSVERAEATRVPVLPPRKKVSPPASTVSAMTARSLESVARASVSFKPPPSVPYSATPAMSEDNRSPTRTPPRSLTDLPTEPPPMHPDRKAYSTGFDMERVPSQPPDSPRVFRSKSMHHPSPPPIPPMRKRRPESVQLSPTTTTATAGSGPGGSPFASPSRPSFPSGAVQPPLSRHHSLSSTLSGRTQRSDGSAVSEPIASLQKTLAGLHQRAQPRFDSARYKAEAALNPRGFVPGTRWMRHEGEERLMEDEDDEYGVGRDDSGSAGPDVDEESEGEREQNDRLRKLRLEDIEDRSTRSLDGGYRRMGVERDDLKWPVGEGEGWKRL</sequence>
<evidence type="ECO:0000256" key="1">
    <source>
        <dbReference type="SAM" id="MobiDB-lite"/>
    </source>
</evidence>
<proteinExistence type="predicted"/>
<name>J4H285_9APHY</name>
<reference evidence="2 3" key="1">
    <citation type="journal article" date="2012" name="Appl. Environ. Microbiol.">
        <title>Short-read sequencing for genomic analysis of the brown rot fungus Fibroporia radiculosa.</title>
        <authorList>
            <person name="Tang J.D."/>
            <person name="Perkins A.D."/>
            <person name="Sonstegard T.S."/>
            <person name="Schroeder S.G."/>
            <person name="Burgess S.C."/>
            <person name="Diehl S.V."/>
        </authorList>
    </citation>
    <scope>NUCLEOTIDE SEQUENCE [LARGE SCALE GENOMIC DNA]</scope>
    <source>
        <strain evidence="2 3">TFFH 294</strain>
    </source>
</reference>
<feature type="compositionally biased region" description="Basic and acidic residues" evidence="1">
    <location>
        <begin position="640"/>
        <end position="678"/>
    </location>
</feature>
<feature type="compositionally biased region" description="Low complexity" evidence="1">
    <location>
        <begin position="357"/>
        <end position="366"/>
    </location>
</feature>
<evidence type="ECO:0000313" key="2">
    <source>
        <dbReference type="EMBL" id="CCM01084.1"/>
    </source>
</evidence>
<feature type="compositionally biased region" description="Pro residues" evidence="1">
    <location>
        <begin position="213"/>
        <end position="222"/>
    </location>
</feature>
<feature type="region of interest" description="Disordered" evidence="1">
    <location>
        <begin position="589"/>
        <end position="690"/>
    </location>
</feature>
<feature type="region of interest" description="Disordered" evidence="1">
    <location>
        <begin position="207"/>
        <end position="286"/>
    </location>
</feature>
<dbReference type="RefSeq" id="XP_012180367.1">
    <property type="nucleotide sequence ID" value="XM_012324977.1"/>
</dbReference>
<feature type="compositionally biased region" description="Low complexity" evidence="1">
    <location>
        <begin position="502"/>
        <end position="531"/>
    </location>
</feature>
<dbReference type="InParanoid" id="J4H285"/>
<dbReference type="STRING" id="599839.J4H285"/>
<gene>
    <name evidence="2" type="ORF">FIBRA_03132</name>
</gene>
<dbReference type="AlphaFoldDB" id="J4H285"/>
<feature type="region of interest" description="Disordered" evidence="1">
    <location>
        <begin position="174"/>
        <end position="194"/>
    </location>
</feature>
<evidence type="ECO:0000313" key="3">
    <source>
        <dbReference type="Proteomes" id="UP000006352"/>
    </source>
</evidence>
<dbReference type="OrthoDB" id="2553626at2759"/>
<protein>
    <submittedName>
        <fullName evidence="2">Uncharacterized protein</fullName>
    </submittedName>
</protein>
<feature type="compositionally biased region" description="Pro residues" evidence="1">
    <location>
        <begin position="263"/>
        <end position="279"/>
    </location>
</feature>
<accession>J4H285</accession>
<organism evidence="2 3">
    <name type="scientific">Fibroporia radiculosa</name>
    <dbReference type="NCBI Taxonomy" id="599839"/>
    <lineage>
        <taxon>Eukaryota</taxon>
        <taxon>Fungi</taxon>
        <taxon>Dikarya</taxon>
        <taxon>Basidiomycota</taxon>
        <taxon>Agaricomycotina</taxon>
        <taxon>Agaricomycetes</taxon>
        <taxon>Polyporales</taxon>
        <taxon>Fibroporiaceae</taxon>
        <taxon>Fibroporia</taxon>
    </lineage>
</organism>
<dbReference type="EMBL" id="HE797017">
    <property type="protein sequence ID" value="CCM01084.1"/>
    <property type="molecule type" value="Genomic_DNA"/>
</dbReference>